<dbReference type="Pfam" id="PF13508">
    <property type="entry name" value="Acetyltransf_7"/>
    <property type="match status" value="1"/>
</dbReference>
<evidence type="ECO:0000313" key="3">
    <source>
        <dbReference type="Proteomes" id="UP000660862"/>
    </source>
</evidence>
<dbReference type="InterPro" id="IPR016181">
    <property type="entry name" value="Acyl_CoA_acyltransferase"/>
</dbReference>
<dbReference type="PROSITE" id="PS51186">
    <property type="entry name" value="GNAT"/>
    <property type="match status" value="1"/>
</dbReference>
<dbReference type="AlphaFoldDB" id="A0A917HTX3"/>
<dbReference type="SUPFAM" id="SSF55729">
    <property type="entry name" value="Acyl-CoA N-acyltransferases (Nat)"/>
    <property type="match status" value="1"/>
</dbReference>
<gene>
    <name evidence="2" type="ORF">GCM10007415_26040</name>
</gene>
<dbReference type="Proteomes" id="UP000660862">
    <property type="component" value="Unassembled WGS sequence"/>
</dbReference>
<keyword evidence="3" id="KW-1185">Reference proteome</keyword>
<evidence type="ECO:0000259" key="1">
    <source>
        <dbReference type="PROSITE" id="PS51186"/>
    </source>
</evidence>
<dbReference type="Gene3D" id="3.40.630.30">
    <property type="match status" value="1"/>
</dbReference>
<protein>
    <submittedName>
        <fullName evidence="2">N-acetyltransferase</fullName>
    </submittedName>
</protein>
<accession>A0A917HTX3</accession>
<dbReference type="RefSeq" id="WP_188506479.1">
    <property type="nucleotide sequence ID" value="NZ_BMER01000002.1"/>
</dbReference>
<dbReference type="GO" id="GO:0016747">
    <property type="term" value="F:acyltransferase activity, transferring groups other than amino-acyl groups"/>
    <property type="evidence" value="ECO:0007669"/>
    <property type="project" value="InterPro"/>
</dbReference>
<reference evidence="2" key="1">
    <citation type="journal article" date="2014" name="Int. J. Syst. Evol. Microbiol.">
        <title>Complete genome sequence of Corynebacterium casei LMG S-19264T (=DSM 44701T), isolated from a smear-ripened cheese.</title>
        <authorList>
            <consortium name="US DOE Joint Genome Institute (JGI-PGF)"/>
            <person name="Walter F."/>
            <person name="Albersmeier A."/>
            <person name="Kalinowski J."/>
            <person name="Ruckert C."/>
        </authorList>
    </citation>
    <scope>NUCLEOTIDE SEQUENCE</scope>
    <source>
        <strain evidence="2">CGMCC 1.12195</strain>
    </source>
</reference>
<dbReference type="InterPro" id="IPR000182">
    <property type="entry name" value="GNAT_dom"/>
</dbReference>
<dbReference type="CDD" id="cd04301">
    <property type="entry name" value="NAT_SF"/>
    <property type="match status" value="1"/>
</dbReference>
<evidence type="ECO:0000313" key="2">
    <source>
        <dbReference type="EMBL" id="GGG90367.1"/>
    </source>
</evidence>
<comment type="caution">
    <text evidence="2">The sequence shown here is derived from an EMBL/GenBank/DDBJ whole genome shotgun (WGS) entry which is preliminary data.</text>
</comment>
<feature type="domain" description="N-acetyltransferase" evidence="1">
    <location>
        <begin position="6"/>
        <end position="155"/>
    </location>
</feature>
<proteinExistence type="predicted"/>
<sequence length="175" mass="19610">MTTNNILIRQEKPVDFPYIFSVHELAFDRIDEANLVNSLRKSDRFIPELALVAESDGEIIGHIVYTKIEIHQRQERFESIALAPLSVRPDVQKSGVGSLLMRTSLSLATELNYGSVIVLGHEHYYPKFGFMPTERWGIKTQFDVPASCLMGLELQAGALEHVSGIITYASEFSAV</sequence>
<reference evidence="2" key="2">
    <citation type="submission" date="2020-09" db="EMBL/GenBank/DDBJ databases">
        <authorList>
            <person name="Sun Q."/>
            <person name="Zhou Y."/>
        </authorList>
    </citation>
    <scope>NUCLEOTIDE SEQUENCE</scope>
    <source>
        <strain evidence="2">CGMCC 1.12195</strain>
    </source>
</reference>
<dbReference type="EMBL" id="BMER01000002">
    <property type="protein sequence ID" value="GGG90367.1"/>
    <property type="molecule type" value="Genomic_DNA"/>
</dbReference>
<name>A0A917HTX3_9SPHI</name>
<organism evidence="2 3">
    <name type="scientific">Parapedobacter pyrenivorans</name>
    <dbReference type="NCBI Taxonomy" id="1305674"/>
    <lineage>
        <taxon>Bacteria</taxon>
        <taxon>Pseudomonadati</taxon>
        <taxon>Bacteroidota</taxon>
        <taxon>Sphingobacteriia</taxon>
        <taxon>Sphingobacteriales</taxon>
        <taxon>Sphingobacteriaceae</taxon>
        <taxon>Parapedobacter</taxon>
    </lineage>
</organism>